<evidence type="ECO:0000313" key="7">
    <source>
        <dbReference type="Proteomes" id="UP001237642"/>
    </source>
</evidence>
<dbReference type="InterPro" id="IPR012340">
    <property type="entry name" value="NA-bd_OB-fold"/>
</dbReference>
<dbReference type="SUPFAM" id="SSF50249">
    <property type="entry name" value="Nucleic acid-binding proteins"/>
    <property type="match status" value="3"/>
</dbReference>
<dbReference type="Proteomes" id="UP001237642">
    <property type="component" value="Unassembled WGS sequence"/>
</dbReference>
<proteinExistence type="predicted"/>
<protein>
    <submittedName>
        <fullName evidence="6">Uncharacterized protein</fullName>
    </submittedName>
</protein>
<name>A0AAD8GM25_9APIA</name>
<dbReference type="Pfam" id="PF16900">
    <property type="entry name" value="REPA_OB_2"/>
    <property type="match status" value="1"/>
</dbReference>
<evidence type="ECO:0000259" key="5">
    <source>
        <dbReference type="Pfam" id="PF16900"/>
    </source>
</evidence>
<sequence>MSTNQYHCLRELRPNSYNWKIKVRIIRLWRGVSKNGEEFKGLNMLLLDDKNGRMHAFVPGTVIEKHEDKLCLVSTMDENDLLIANNLFDFSDLQDLDQVANQNVYLTDVVGVIQKDFPLRNVKTKFNDQQLQVKFTIVDGRCSVNVTFWDSLAADFAIALEQITDFPAIIIIASGKITSWQGTNHTTPQIDISNAAATKFYINYDHHVVSQLRRMLSTPIFSKYDFSSQMPENVDTLEVKDIKNLGYDYSPSKFSNQKMSTNKWFEYACSSCYQPIDPVDTMFACYRCNNRDVPHPQKKFHIEVEAEDKTGTIVISLFDREVRTLIGKTAQEIVDETPKDQTFPERLNNLQNIFCMVKLRIRKSNVEKKSNSYHATNISLGSEEEKQSIELTEDNMQESQSQASASTFHLDDFSQLNFITPDVNQEKKKKKRTPKPNKKFL</sequence>
<dbReference type="InterPro" id="IPR031657">
    <property type="entry name" value="REPA_OB_2"/>
</dbReference>
<dbReference type="AlphaFoldDB" id="A0AAD8GM25"/>
<evidence type="ECO:0000259" key="3">
    <source>
        <dbReference type="Pfam" id="PF02721"/>
    </source>
</evidence>
<accession>A0AAD8GM25</accession>
<dbReference type="Pfam" id="PF08646">
    <property type="entry name" value="Rep_fac-A_C"/>
    <property type="match status" value="1"/>
</dbReference>
<dbReference type="GO" id="GO:0003677">
    <property type="term" value="F:DNA binding"/>
    <property type="evidence" value="ECO:0007669"/>
    <property type="project" value="UniProtKB-KW"/>
</dbReference>
<dbReference type="InterPro" id="IPR003871">
    <property type="entry name" value="RFA1B/D_OB_1st"/>
</dbReference>
<dbReference type="Gene3D" id="2.40.50.140">
    <property type="entry name" value="Nucleic acid-binding proteins"/>
    <property type="match status" value="3"/>
</dbReference>
<dbReference type="InterPro" id="IPR013955">
    <property type="entry name" value="Rep_factor-A_C"/>
</dbReference>
<gene>
    <name evidence="6" type="ORF">POM88_055050</name>
</gene>
<organism evidence="6 7">
    <name type="scientific">Heracleum sosnowskyi</name>
    <dbReference type="NCBI Taxonomy" id="360622"/>
    <lineage>
        <taxon>Eukaryota</taxon>
        <taxon>Viridiplantae</taxon>
        <taxon>Streptophyta</taxon>
        <taxon>Embryophyta</taxon>
        <taxon>Tracheophyta</taxon>
        <taxon>Spermatophyta</taxon>
        <taxon>Magnoliopsida</taxon>
        <taxon>eudicotyledons</taxon>
        <taxon>Gunneridae</taxon>
        <taxon>Pentapetalae</taxon>
        <taxon>asterids</taxon>
        <taxon>campanulids</taxon>
        <taxon>Apiales</taxon>
        <taxon>Apiaceae</taxon>
        <taxon>Apioideae</taxon>
        <taxon>apioid superclade</taxon>
        <taxon>Tordylieae</taxon>
        <taxon>Tordyliinae</taxon>
        <taxon>Heracleum</taxon>
    </lineage>
</organism>
<feature type="domain" description="Replication factor A C-terminal" evidence="4">
    <location>
        <begin position="265"/>
        <end position="373"/>
    </location>
</feature>
<dbReference type="PANTHER" id="PTHR47165">
    <property type="entry name" value="OS03G0429900 PROTEIN"/>
    <property type="match status" value="1"/>
</dbReference>
<evidence type="ECO:0000256" key="2">
    <source>
        <dbReference type="SAM" id="MobiDB-lite"/>
    </source>
</evidence>
<reference evidence="6" key="2">
    <citation type="submission" date="2023-05" db="EMBL/GenBank/DDBJ databases">
        <authorList>
            <person name="Schelkunov M.I."/>
        </authorList>
    </citation>
    <scope>NUCLEOTIDE SEQUENCE</scope>
    <source>
        <strain evidence="6">Hsosn_3</strain>
        <tissue evidence="6">Leaf</tissue>
    </source>
</reference>
<dbReference type="EMBL" id="JAUIZM010000228">
    <property type="protein sequence ID" value="KAK1347227.1"/>
    <property type="molecule type" value="Genomic_DNA"/>
</dbReference>
<evidence type="ECO:0000256" key="1">
    <source>
        <dbReference type="ARBA" id="ARBA00023125"/>
    </source>
</evidence>
<keyword evidence="7" id="KW-1185">Reference proteome</keyword>
<evidence type="ECO:0000313" key="6">
    <source>
        <dbReference type="EMBL" id="KAK1347227.1"/>
    </source>
</evidence>
<dbReference type="PANTHER" id="PTHR47165:SF4">
    <property type="entry name" value="OS03G0429900 PROTEIN"/>
    <property type="match status" value="1"/>
</dbReference>
<feature type="region of interest" description="Disordered" evidence="2">
    <location>
        <begin position="419"/>
        <end position="441"/>
    </location>
</feature>
<feature type="domain" description="Replication protein A OB" evidence="5">
    <location>
        <begin position="94"/>
        <end position="186"/>
    </location>
</feature>
<feature type="compositionally biased region" description="Polar residues" evidence="2">
    <location>
        <begin position="397"/>
        <end position="406"/>
    </location>
</feature>
<dbReference type="Pfam" id="PF02721">
    <property type="entry name" value="DUF223"/>
    <property type="match status" value="1"/>
</dbReference>
<feature type="region of interest" description="Disordered" evidence="2">
    <location>
        <begin position="377"/>
        <end position="406"/>
    </location>
</feature>
<evidence type="ECO:0000259" key="4">
    <source>
        <dbReference type="Pfam" id="PF08646"/>
    </source>
</evidence>
<reference evidence="6" key="1">
    <citation type="submission" date="2023-02" db="EMBL/GenBank/DDBJ databases">
        <title>Genome of toxic invasive species Heracleum sosnowskyi carries increased number of genes despite the absence of recent whole-genome duplications.</title>
        <authorList>
            <person name="Schelkunov M."/>
            <person name="Shtratnikova V."/>
            <person name="Makarenko M."/>
            <person name="Klepikova A."/>
            <person name="Omelchenko D."/>
            <person name="Novikova G."/>
            <person name="Obukhova E."/>
            <person name="Bogdanov V."/>
            <person name="Penin A."/>
            <person name="Logacheva M."/>
        </authorList>
    </citation>
    <scope>NUCLEOTIDE SEQUENCE</scope>
    <source>
        <strain evidence="6">Hsosn_3</strain>
        <tissue evidence="6">Leaf</tissue>
    </source>
</reference>
<feature type="domain" description="Replication protein A 70 kDa DNA-binding subunit B/D first OB fold" evidence="3">
    <location>
        <begin position="5"/>
        <end position="70"/>
    </location>
</feature>
<feature type="compositionally biased region" description="Basic residues" evidence="2">
    <location>
        <begin position="427"/>
        <end position="441"/>
    </location>
</feature>
<comment type="caution">
    <text evidence="6">The sequence shown here is derived from an EMBL/GenBank/DDBJ whole genome shotgun (WGS) entry which is preliminary data.</text>
</comment>
<keyword evidence="1" id="KW-0238">DNA-binding</keyword>